<evidence type="ECO:0000256" key="5">
    <source>
        <dbReference type="ARBA" id="ARBA00022692"/>
    </source>
</evidence>
<dbReference type="GO" id="GO:0033214">
    <property type="term" value="P:siderophore-iron import into cell"/>
    <property type="evidence" value="ECO:0007669"/>
    <property type="project" value="TreeGrafter"/>
</dbReference>
<dbReference type="Pfam" id="PF01032">
    <property type="entry name" value="FecCD"/>
    <property type="match status" value="1"/>
</dbReference>
<feature type="transmembrane region" description="Helical" evidence="8">
    <location>
        <begin position="168"/>
        <end position="190"/>
    </location>
</feature>
<feature type="transmembrane region" description="Helical" evidence="8">
    <location>
        <begin position="299"/>
        <end position="318"/>
    </location>
</feature>
<evidence type="ECO:0000256" key="8">
    <source>
        <dbReference type="SAM" id="Phobius"/>
    </source>
</evidence>
<feature type="transmembrane region" description="Helical" evidence="8">
    <location>
        <begin position="330"/>
        <end position="347"/>
    </location>
</feature>
<evidence type="ECO:0000313" key="9">
    <source>
        <dbReference type="EMBL" id="MYD90714.1"/>
    </source>
</evidence>
<keyword evidence="6 8" id="KW-1133">Transmembrane helix</keyword>
<dbReference type="SUPFAM" id="SSF81345">
    <property type="entry name" value="ABC transporter involved in vitamin B12 uptake, BtuC"/>
    <property type="match status" value="1"/>
</dbReference>
<dbReference type="GO" id="GO:0022857">
    <property type="term" value="F:transmembrane transporter activity"/>
    <property type="evidence" value="ECO:0007669"/>
    <property type="project" value="InterPro"/>
</dbReference>
<protein>
    <submittedName>
        <fullName evidence="9">Iron chelate uptake ABC transporter family permease subunit</fullName>
    </submittedName>
</protein>
<keyword evidence="3" id="KW-0813">Transport</keyword>
<evidence type="ECO:0000256" key="7">
    <source>
        <dbReference type="ARBA" id="ARBA00023136"/>
    </source>
</evidence>
<feature type="transmembrane region" description="Helical" evidence="8">
    <location>
        <begin position="134"/>
        <end position="156"/>
    </location>
</feature>
<organism evidence="9">
    <name type="scientific">Caldilineaceae bacterium SB0662_bin_9</name>
    <dbReference type="NCBI Taxonomy" id="2605258"/>
    <lineage>
        <taxon>Bacteria</taxon>
        <taxon>Bacillati</taxon>
        <taxon>Chloroflexota</taxon>
        <taxon>Caldilineae</taxon>
        <taxon>Caldilineales</taxon>
        <taxon>Caldilineaceae</taxon>
    </lineage>
</organism>
<gene>
    <name evidence="9" type="ORF">F4Y08_10330</name>
</gene>
<keyword evidence="7 8" id="KW-0472">Membrane</keyword>
<sequence length="356" mass="36641">MDGQHTLRSFRRLSVGTRLAIGLPVLSALVLATGLVSLRLGPVPINTLDVVWATLSTMGIDGPAVDRTAQLVIEQIRLPRIIVGAAVGMALGLSGTAMQGLFRNPMADPGIIGVSAGGAVGAVTAIAIGLVDLFWLALPAFAFIGAALALLLVYGIAAVGGRISMATLLLAGVAVNAFLGAVISAIIYLLPSEGPLREILYWLAGGLDSRSWDHVRIALPPIAVGAAALALTARDLNLLALGDDEARSLGVRTGATRTALLAASALVTGSAVAVSGSIAFVGLVTPHVLRLVLGPDHRVLMPMSALGGALFVMLADMAARTVIQPAEFRVGVLTAFVGAPFFVFLLIKNKRQVYTL</sequence>
<dbReference type="CDD" id="cd06550">
    <property type="entry name" value="TM_ABC_iron-siderophores_like"/>
    <property type="match status" value="1"/>
</dbReference>
<feature type="transmembrane region" description="Helical" evidence="8">
    <location>
        <begin position="258"/>
        <end position="284"/>
    </location>
</feature>
<dbReference type="InterPro" id="IPR000522">
    <property type="entry name" value="ABC_transptr_permease_BtuC"/>
</dbReference>
<comment type="similarity">
    <text evidence="2">Belongs to the binding-protein-dependent transport system permease family. FecCD subfamily.</text>
</comment>
<name>A0A6B1DWG5_9CHLR</name>
<dbReference type="AlphaFoldDB" id="A0A6B1DWG5"/>
<evidence type="ECO:0000256" key="4">
    <source>
        <dbReference type="ARBA" id="ARBA00022475"/>
    </source>
</evidence>
<feature type="transmembrane region" description="Helical" evidence="8">
    <location>
        <begin position="109"/>
        <end position="128"/>
    </location>
</feature>
<proteinExistence type="inferred from homology"/>
<evidence type="ECO:0000256" key="2">
    <source>
        <dbReference type="ARBA" id="ARBA00007935"/>
    </source>
</evidence>
<reference evidence="9" key="1">
    <citation type="submission" date="2019-09" db="EMBL/GenBank/DDBJ databases">
        <title>Characterisation of the sponge microbiome using genome-centric metagenomics.</title>
        <authorList>
            <person name="Engelberts J.P."/>
            <person name="Robbins S.J."/>
            <person name="De Goeij J.M."/>
            <person name="Aranda M."/>
            <person name="Bell S.C."/>
            <person name="Webster N.S."/>
        </authorList>
    </citation>
    <scope>NUCLEOTIDE SEQUENCE</scope>
    <source>
        <strain evidence="9">SB0662_bin_9</strain>
    </source>
</reference>
<dbReference type="EMBL" id="VXPY01000074">
    <property type="protein sequence ID" value="MYD90714.1"/>
    <property type="molecule type" value="Genomic_DNA"/>
</dbReference>
<accession>A0A6B1DWG5</accession>
<dbReference type="PANTHER" id="PTHR30472:SF25">
    <property type="entry name" value="ABC TRANSPORTER PERMEASE PROTEIN MJ0876-RELATED"/>
    <property type="match status" value="1"/>
</dbReference>
<feature type="transmembrane region" description="Helical" evidence="8">
    <location>
        <begin position="81"/>
        <end position="102"/>
    </location>
</feature>
<feature type="transmembrane region" description="Helical" evidence="8">
    <location>
        <begin position="217"/>
        <end position="237"/>
    </location>
</feature>
<dbReference type="PANTHER" id="PTHR30472">
    <property type="entry name" value="FERRIC ENTEROBACTIN TRANSPORT SYSTEM PERMEASE PROTEIN"/>
    <property type="match status" value="1"/>
</dbReference>
<evidence type="ECO:0000256" key="1">
    <source>
        <dbReference type="ARBA" id="ARBA00004651"/>
    </source>
</evidence>
<keyword evidence="5 8" id="KW-0812">Transmembrane</keyword>
<dbReference type="InterPro" id="IPR037294">
    <property type="entry name" value="ABC_BtuC-like"/>
</dbReference>
<evidence type="ECO:0000256" key="6">
    <source>
        <dbReference type="ARBA" id="ARBA00022989"/>
    </source>
</evidence>
<comment type="caution">
    <text evidence="9">The sequence shown here is derived from an EMBL/GenBank/DDBJ whole genome shotgun (WGS) entry which is preliminary data.</text>
</comment>
<comment type="subcellular location">
    <subcellularLocation>
        <location evidence="1">Cell membrane</location>
        <topology evidence="1">Multi-pass membrane protein</topology>
    </subcellularLocation>
</comment>
<dbReference type="GO" id="GO:0005886">
    <property type="term" value="C:plasma membrane"/>
    <property type="evidence" value="ECO:0007669"/>
    <property type="project" value="UniProtKB-SubCell"/>
</dbReference>
<dbReference type="Gene3D" id="1.10.3470.10">
    <property type="entry name" value="ABC transporter involved in vitamin B12 uptake, BtuC"/>
    <property type="match status" value="1"/>
</dbReference>
<dbReference type="FunFam" id="1.10.3470.10:FF:000001">
    <property type="entry name" value="Vitamin B12 ABC transporter permease BtuC"/>
    <property type="match status" value="1"/>
</dbReference>
<keyword evidence="4" id="KW-1003">Cell membrane</keyword>
<feature type="transmembrane region" description="Helical" evidence="8">
    <location>
        <begin position="21"/>
        <end position="40"/>
    </location>
</feature>
<evidence type="ECO:0000256" key="3">
    <source>
        <dbReference type="ARBA" id="ARBA00022448"/>
    </source>
</evidence>